<evidence type="ECO:0000313" key="2">
    <source>
        <dbReference type="EMBL" id="OGN06707.1"/>
    </source>
</evidence>
<name>A0A1F8F0P3_9BACT</name>
<reference evidence="2 3" key="1">
    <citation type="journal article" date="2016" name="Nat. Commun.">
        <title>Thousands of microbial genomes shed light on interconnected biogeochemical processes in an aquifer system.</title>
        <authorList>
            <person name="Anantharaman K."/>
            <person name="Brown C.T."/>
            <person name="Hug L.A."/>
            <person name="Sharon I."/>
            <person name="Castelle C.J."/>
            <person name="Probst A.J."/>
            <person name="Thomas B.C."/>
            <person name="Singh A."/>
            <person name="Wilkins M.J."/>
            <person name="Karaoz U."/>
            <person name="Brodie E.L."/>
            <person name="Williams K.H."/>
            <person name="Hubbard S.S."/>
            <person name="Banfield J.F."/>
        </authorList>
    </citation>
    <scope>NUCLEOTIDE SEQUENCE [LARGE SCALE GENOMIC DNA]</scope>
</reference>
<sequence>MKKHGHTPDHNFDWLMYCSDEGEPKTAIWDDGYAVWYYKNKNGLVAVSDPIAPINKYQEVIGEFLKTLFDPDRRIRFLDLRDEAHDIIRNLYTDNYKFDYDIVWPVVDMNLFDPELPGGHFKDIRNALSKFNREHGIEIKDATSVDRKGLHGIVDRWLDDRKKAGIEELYPGRYHNMIDGSFRGTKSARAMFVDGKAVGFNAGWETPNNTSQWSAAIGLHDFSIKDLGLALLMEDLVWIKNAGYKTCDLEGSDPQALRFKTQFFLKFDTYKTYTFWLTNQT</sequence>
<dbReference type="InterPro" id="IPR016181">
    <property type="entry name" value="Acyl_CoA_acyltransferase"/>
</dbReference>
<protein>
    <recommendedName>
        <fullName evidence="1">Phosphatidylglycerol lysyltransferase C-terminal domain-containing protein</fullName>
    </recommendedName>
</protein>
<dbReference type="Pfam" id="PF09924">
    <property type="entry name" value="LPG_synthase_C"/>
    <property type="match status" value="1"/>
</dbReference>
<evidence type="ECO:0000259" key="1">
    <source>
        <dbReference type="Pfam" id="PF09924"/>
    </source>
</evidence>
<comment type="caution">
    <text evidence="2">The sequence shown here is derived from an EMBL/GenBank/DDBJ whole genome shotgun (WGS) entry which is preliminary data.</text>
</comment>
<dbReference type="Gene3D" id="3.40.630.30">
    <property type="match status" value="1"/>
</dbReference>
<dbReference type="SUPFAM" id="SSF55729">
    <property type="entry name" value="Acyl-CoA N-acyltransferases (Nat)"/>
    <property type="match status" value="1"/>
</dbReference>
<gene>
    <name evidence="2" type="ORF">A2750_03205</name>
</gene>
<dbReference type="EMBL" id="MGJL01000035">
    <property type="protein sequence ID" value="OGN06707.1"/>
    <property type="molecule type" value="Genomic_DNA"/>
</dbReference>
<accession>A0A1F8F0P3</accession>
<proteinExistence type="predicted"/>
<dbReference type="Proteomes" id="UP000178023">
    <property type="component" value="Unassembled WGS sequence"/>
</dbReference>
<feature type="domain" description="Phosphatidylglycerol lysyltransferase C-terminal" evidence="1">
    <location>
        <begin position="10"/>
        <end position="211"/>
    </location>
</feature>
<evidence type="ECO:0000313" key="3">
    <source>
        <dbReference type="Proteomes" id="UP000178023"/>
    </source>
</evidence>
<dbReference type="AlphaFoldDB" id="A0A1F8F0P3"/>
<organism evidence="2 3">
    <name type="scientific">Candidatus Yanofskybacteria bacterium RIFCSPHIGHO2_01_FULL_45_42</name>
    <dbReference type="NCBI Taxonomy" id="1802671"/>
    <lineage>
        <taxon>Bacteria</taxon>
        <taxon>Candidatus Yanofskyibacteriota</taxon>
    </lineage>
</organism>
<dbReference type="InterPro" id="IPR024320">
    <property type="entry name" value="LPG_synthase_C"/>
</dbReference>